<feature type="region of interest" description="Disordered" evidence="1">
    <location>
        <begin position="70"/>
        <end position="96"/>
    </location>
</feature>
<evidence type="ECO:0000313" key="2">
    <source>
        <dbReference type="EMBL" id="GMT30478.1"/>
    </source>
</evidence>
<evidence type="ECO:0000256" key="1">
    <source>
        <dbReference type="SAM" id="MobiDB-lite"/>
    </source>
</evidence>
<feature type="non-terminal residue" evidence="2">
    <location>
        <position position="142"/>
    </location>
</feature>
<dbReference type="AlphaFoldDB" id="A0AAV5WJI9"/>
<sequence length="142" mass="16329">GEADKFPFAKNTEEGKSSTRVCDLHLHPDLKEYIKNNRSEWRCDGDKLQRVTISSVSRITDKRPIELTCRMKNDKGEEEKEGKEEENERKEEEIPNDLVMVKEEFPDAALVFMNNRSISPLRTQPVNAPAHFLGESVQEGIK</sequence>
<feature type="non-terminal residue" evidence="2">
    <location>
        <position position="1"/>
    </location>
</feature>
<accession>A0AAV5WJI9</accession>
<dbReference type="Proteomes" id="UP001432322">
    <property type="component" value="Unassembled WGS sequence"/>
</dbReference>
<organism evidence="2 3">
    <name type="scientific">Pristionchus fissidentatus</name>
    <dbReference type="NCBI Taxonomy" id="1538716"/>
    <lineage>
        <taxon>Eukaryota</taxon>
        <taxon>Metazoa</taxon>
        <taxon>Ecdysozoa</taxon>
        <taxon>Nematoda</taxon>
        <taxon>Chromadorea</taxon>
        <taxon>Rhabditida</taxon>
        <taxon>Rhabditina</taxon>
        <taxon>Diplogasteromorpha</taxon>
        <taxon>Diplogasteroidea</taxon>
        <taxon>Neodiplogasteridae</taxon>
        <taxon>Pristionchus</taxon>
    </lineage>
</organism>
<feature type="compositionally biased region" description="Basic and acidic residues" evidence="1">
    <location>
        <begin position="70"/>
        <end position="93"/>
    </location>
</feature>
<evidence type="ECO:0000313" key="3">
    <source>
        <dbReference type="Proteomes" id="UP001432322"/>
    </source>
</evidence>
<gene>
    <name evidence="2" type="ORF">PFISCL1PPCAC_21775</name>
</gene>
<reference evidence="2" key="1">
    <citation type="submission" date="2023-10" db="EMBL/GenBank/DDBJ databases">
        <title>Genome assembly of Pristionchus species.</title>
        <authorList>
            <person name="Yoshida K."/>
            <person name="Sommer R.J."/>
        </authorList>
    </citation>
    <scope>NUCLEOTIDE SEQUENCE</scope>
    <source>
        <strain evidence="2">RS5133</strain>
    </source>
</reference>
<dbReference type="EMBL" id="BTSY01000005">
    <property type="protein sequence ID" value="GMT30478.1"/>
    <property type="molecule type" value="Genomic_DNA"/>
</dbReference>
<proteinExistence type="predicted"/>
<keyword evidence="3" id="KW-1185">Reference proteome</keyword>
<name>A0AAV5WJI9_9BILA</name>
<protein>
    <submittedName>
        <fullName evidence="2">Uncharacterized protein</fullName>
    </submittedName>
</protein>
<comment type="caution">
    <text evidence="2">The sequence shown here is derived from an EMBL/GenBank/DDBJ whole genome shotgun (WGS) entry which is preliminary data.</text>
</comment>